<proteinExistence type="predicted"/>
<evidence type="ECO:0000313" key="2">
    <source>
        <dbReference type="WBParaSite" id="TREG1_109330.1"/>
    </source>
</evidence>
<accession>A0AA85IUP1</accession>
<name>A0AA85IUP1_TRIRE</name>
<sequence>MSVYPIPSNKIPAMNMYQEINDCRIREFNDEVDITFPPYIVDKRILKCIEYNNLNYLQAYIKKCPYNIERYFYSENIPSIDPILRKVIISNLLGYAILYRANECLQYLLTISSNPFQSAFFIEYSSKPNGINKKLFMYEAPTVILLANSIQEKKRDEVIKLLMSLRSANVELHLPIALRQQQMEPPNEPVSLILRFIDTWECLEKELEKQDEAEASKNKELLKELKSVYRAEKFDKMKNE</sequence>
<dbReference type="WBParaSite" id="TREG1_109330.1">
    <property type="protein sequence ID" value="TREG1_109330.1"/>
    <property type="gene ID" value="TREG1_109330"/>
</dbReference>
<reference evidence="2" key="2">
    <citation type="submission" date="2023-11" db="UniProtKB">
        <authorList>
            <consortium name="WormBaseParasite"/>
        </authorList>
    </citation>
    <scope>IDENTIFICATION</scope>
</reference>
<protein>
    <submittedName>
        <fullName evidence="2">Uncharacterized protein</fullName>
    </submittedName>
</protein>
<reference evidence="1" key="1">
    <citation type="submission" date="2022-06" db="EMBL/GenBank/DDBJ databases">
        <authorList>
            <person name="Berger JAMES D."/>
            <person name="Berger JAMES D."/>
        </authorList>
    </citation>
    <scope>NUCLEOTIDE SEQUENCE [LARGE SCALE GENOMIC DNA]</scope>
</reference>
<organism evidence="1 2">
    <name type="scientific">Trichobilharzia regenti</name>
    <name type="common">Nasal bird schistosome</name>
    <dbReference type="NCBI Taxonomy" id="157069"/>
    <lineage>
        <taxon>Eukaryota</taxon>
        <taxon>Metazoa</taxon>
        <taxon>Spiralia</taxon>
        <taxon>Lophotrochozoa</taxon>
        <taxon>Platyhelminthes</taxon>
        <taxon>Trematoda</taxon>
        <taxon>Digenea</taxon>
        <taxon>Strigeidida</taxon>
        <taxon>Schistosomatoidea</taxon>
        <taxon>Schistosomatidae</taxon>
        <taxon>Trichobilharzia</taxon>
    </lineage>
</organism>
<keyword evidence="1" id="KW-1185">Reference proteome</keyword>
<evidence type="ECO:0000313" key="1">
    <source>
        <dbReference type="Proteomes" id="UP000050795"/>
    </source>
</evidence>
<dbReference type="AlphaFoldDB" id="A0AA85IUP1"/>
<dbReference type="Proteomes" id="UP000050795">
    <property type="component" value="Unassembled WGS sequence"/>
</dbReference>